<evidence type="ECO:0000256" key="1">
    <source>
        <dbReference type="ARBA" id="ARBA00022801"/>
    </source>
</evidence>
<accession>A0AA39JKT5</accession>
<dbReference type="GO" id="GO:0005975">
    <property type="term" value="P:carbohydrate metabolic process"/>
    <property type="evidence" value="ECO:0007669"/>
    <property type="project" value="InterPro"/>
</dbReference>
<dbReference type="InterPro" id="IPR010905">
    <property type="entry name" value="Glyco_hydro_88"/>
</dbReference>
<organism evidence="3 4">
    <name type="scientific">Armillaria tabescens</name>
    <name type="common">Ringless honey mushroom</name>
    <name type="synonym">Agaricus tabescens</name>
    <dbReference type="NCBI Taxonomy" id="1929756"/>
    <lineage>
        <taxon>Eukaryota</taxon>
        <taxon>Fungi</taxon>
        <taxon>Dikarya</taxon>
        <taxon>Basidiomycota</taxon>
        <taxon>Agaricomycotina</taxon>
        <taxon>Agaricomycetes</taxon>
        <taxon>Agaricomycetidae</taxon>
        <taxon>Agaricales</taxon>
        <taxon>Marasmiineae</taxon>
        <taxon>Physalacriaceae</taxon>
        <taxon>Desarmillaria</taxon>
    </lineage>
</organism>
<gene>
    <name evidence="3" type="ORF">EV420DRAFT_1631336</name>
</gene>
<evidence type="ECO:0000313" key="4">
    <source>
        <dbReference type="Proteomes" id="UP001175211"/>
    </source>
</evidence>
<dbReference type="SUPFAM" id="SSF48208">
    <property type="entry name" value="Six-hairpin glycosidases"/>
    <property type="match status" value="1"/>
</dbReference>
<dbReference type="AlphaFoldDB" id="A0AA39JKT5"/>
<dbReference type="Proteomes" id="UP001175211">
    <property type="component" value="Unassembled WGS sequence"/>
</dbReference>
<dbReference type="Pfam" id="PF07470">
    <property type="entry name" value="Glyco_hydro_88"/>
    <property type="match status" value="1"/>
</dbReference>
<keyword evidence="1" id="KW-0378">Hydrolase</keyword>
<evidence type="ECO:0000256" key="2">
    <source>
        <dbReference type="SAM" id="SignalP"/>
    </source>
</evidence>
<feature type="chain" id="PRO_5041325992" description="Six-hairpin glycosidase" evidence="2">
    <location>
        <begin position="20"/>
        <end position="396"/>
    </location>
</feature>
<keyword evidence="2" id="KW-0732">Signal</keyword>
<protein>
    <recommendedName>
        <fullName evidence="5">Six-hairpin glycosidase</fullName>
    </recommendedName>
</protein>
<proteinExistence type="predicted"/>
<sequence length="396" mass="43849">MRNGLLLIGLAFSFRYTLGNPLALDPGWDVFAVISLVESLPNHTWEFGAAAEALLELYSPMLSVFGPNPFPAPAPDPQQVKALAYAQNKIVLGTEANVLGDGSGAVGDPASLGVYAWLLGKTNDTYKQAAVEQIRYLLEQAPRYQNESGAISQRVDVAELWADFMYMAPPFIAYYAADTLNGSLLEESYKQCAYYREILQSQYIQNESYYGAWSHIVGPQSSDTGLWSTGNGWAAAGMTRVLAVIMKSFVSSQESWHQPAIEDLTSWIREIIESAIALTPTGTPLLRNYLDDDAWFSEISGSCMLASVVYRMAVLRPDVFESYIPWADNIRTELGEGEHITPTGIVSPAVNPLGWGDWNPYTVGSPEGQAMVILMYTGWRDLPARRGMQKHRRERH</sequence>
<dbReference type="GeneID" id="85359692"/>
<evidence type="ECO:0000313" key="3">
    <source>
        <dbReference type="EMBL" id="KAK0444577.1"/>
    </source>
</evidence>
<comment type="caution">
    <text evidence="3">The sequence shown here is derived from an EMBL/GenBank/DDBJ whole genome shotgun (WGS) entry which is preliminary data.</text>
</comment>
<dbReference type="InterPro" id="IPR012341">
    <property type="entry name" value="6hp_glycosidase-like_sf"/>
</dbReference>
<dbReference type="EMBL" id="JAUEPS010000054">
    <property type="protein sequence ID" value="KAK0444577.1"/>
    <property type="molecule type" value="Genomic_DNA"/>
</dbReference>
<dbReference type="Gene3D" id="1.50.10.10">
    <property type="match status" value="1"/>
</dbReference>
<name>A0AA39JKT5_ARMTA</name>
<feature type="signal peptide" evidence="2">
    <location>
        <begin position="1"/>
        <end position="19"/>
    </location>
</feature>
<dbReference type="GO" id="GO:0016787">
    <property type="term" value="F:hydrolase activity"/>
    <property type="evidence" value="ECO:0007669"/>
    <property type="project" value="UniProtKB-KW"/>
</dbReference>
<reference evidence="3" key="1">
    <citation type="submission" date="2023-06" db="EMBL/GenBank/DDBJ databases">
        <authorList>
            <consortium name="Lawrence Berkeley National Laboratory"/>
            <person name="Ahrendt S."/>
            <person name="Sahu N."/>
            <person name="Indic B."/>
            <person name="Wong-Bajracharya J."/>
            <person name="Merenyi Z."/>
            <person name="Ke H.-M."/>
            <person name="Monk M."/>
            <person name="Kocsube S."/>
            <person name="Drula E."/>
            <person name="Lipzen A."/>
            <person name="Balint B."/>
            <person name="Henrissat B."/>
            <person name="Andreopoulos B."/>
            <person name="Martin F.M."/>
            <person name="Harder C.B."/>
            <person name="Rigling D."/>
            <person name="Ford K.L."/>
            <person name="Foster G.D."/>
            <person name="Pangilinan J."/>
            <person name="Papanicolaou A."/>
            <person name="Barry K."/>
            <person name="LaButti K."/>
            <person name="Viragh M."/>
            <person name="Koriabine M."/>
            <person name="Yan M."/>
            <person name="Riley R."/>
            <person name="Champramary S."/>
            <person name="Plett K.L."/>
            <person name="Tsai I.J."/>
            <person name="Slot J."/>
            <person name="Sipos G."/>
            <person name="Plett J."/>
            <person name="Nagy L.G."/>
            <person name="Grigoriev I.V."/>
        </authorList>
    </citation>
    <scope>NUCLEOTIDE SEQUENCE</scope>
    <source>
        <strain evidence="3">CCBAS 213</strain>
    </source>
</reference>
<keyword evidence="4" id="KW-1185">Reference proteome</keyword>
<evidence type="ECO:0008006" key="5">
    <source>
        <dbReference type="Google" id="ProtNLM"/>
    </source>
</evidence>
<dbReference type="PANTHER" id="PTHR41814:SF1">
    <property type="entry name" value="CELLULASE"/>
    <property type="match status" value="1"/>
</dbReference>
<dbReference type="PANTHER" id="PTHR41814">
    <property type="entry name" value="EXPRESSED PROTEIN"/>
    <property type="match status" value="1"/>
</dbReference>
<dbReference type="InterPro" id="IPR008928">
    <property type="entry name" value="6-hairpin_glycosidase_sf"/>
</dbReference>
<dbReference type="RefSeq" id="XP_060325147.1">
    <property type="nucleotide sequence ID" value="XM_060476144.1"/>
</dbReference>